<reference evidence="9" key="1">
    <citation type="journal article" date="2022" name="bioRxiv">
        <title>Genomics of Preaxostyla Flagellates Illuminates Evolutionary Transitions and the Path Towards Mitochondrial Loss.</title>
        <authorList>
            <person name="Novak L.V.F."/>
            <person name="Treitli S.C."/>
            <person name="Pyrih J."/>
            <person name="Halakuc P."/>
            <person name="Pipaliya S.V."/>
            <person name="Vacek V."/>
            <person name="Brzon O."/>
            <person name="Soukal P."/>
            <person name="Eme L."/>
            <person name="Dacks J.B."/>
            <person name="Karnkowska A."/>
            <person name="Elias M."/>
            <person name="Hampl V."/>
        </authorList>
    </citation>
    <scope>NUCLEOTIDE SEQUENCE</scope>
    <source>
        <strain evidence="9">RCP-MX</strain>
    </source>
</reference>
<dbReference type="PANTHER" id="PTHR19136:SF81">
    <property type="entry name" value="MOLYBDENUM COFACTOR GUANYLYLTRANSFERASE"/>
    <property type="match status" value="1"/>
</dbReference>
<dbReference type="InterPro" id="IPR013482">
    <property type="entry name" value="Molybde_CF_guanTrfase"/>
</dbReference>
<evidence type="ECO:0000256" key="2">
    <source>
        <dbReference type="ARBA" id="ARBA00022679"/>
    </source>
</evidence>
<dbReference type="InterPro" id="IPR025877">
    <property type="entry name" value="MobA-like_NTP_Trfase"/>
</dbReference>
<evidence type="ECO:0000256" key="4">
    <source>
        <dbReference type="ARBA" id="ARBA00022741"/>
    </source>
</evidence>
<dbReference type="SUPFAM" id="SSF53448">
    <property type="entry name" value="Nucleotide-diphospho-sugar transferases"/>
    <property type="match status" value="1"/>
</dbReference>
<keyword evidence="7" id="KW-0501">Molybdenum cofactor biosynthesis</keyword>
<keyword evidence="6" id="KW-0342">GTP-binding</keyword>
<dbReference type="Proteomes" id="UP001141327">
    <property type="component" value="Unassembled WGS sequence"/>
</dbReference>
<keyword evidence="1" id="KW-0963">Cytoplasm</keyword>
<feature type="domain" description="MobA-like NTP transferase" evidence="8">
    <location>
        <begin position="7"/>
        <end position="193"/>
    </location>
</feature>
<proteinExistence type="inferred from homology"/>
<name>A0ABQ8UUT1_9EUKA</name>
<keyword evidence="5" id="KW-0460">Magnesium</keyword>
<keyword evidence="10" id="KW-1185">Reference proteome</keyword>
<dbReference type="InterPro" id="IPR029044">
    <property type="entry name" value="Nucleotide-diphossugar_trans"/>
</dbReference>
<evidence type="ECO:0000256" key="1">
    <source>
        <dbReference type="ARBA" id="ARBA00022490"/>
    </source>
</evidence>
<evidence type="ECO:0000313" key="9">
    <source>
        <dbReference type="EMBL" id="KAJ4462123.1"/>
    </source>
</evidence>
<keyword evidence="3" id="KW-0479">Metal-binding</keyword>
<evidence type="ECO:0000256" key="7">
    <source>
        <dbReference type="ARBA" id="ARBA00023150"/>
    </source>
</evidence>
<evidence type="ECO:0000313" key="10">
    <source>
        <dbReference type="Proteomes" id="UP001141327"/>
    </source>
</evidence>
<keyword evidence="2" id="KW-0808">Transferase</keyword>
<sequence length="245" mass="26643">MFSDFTGVILAGGQSSRMGYDKLLCALRSGGRNLIQTTTDIMSRLFSEVVIIGPGDRTDRFAGCTFTRSLPDKMANAGPMGGLDTALSSITTPYAFIVSADMPFLSESFIRYELRAFLEHQPVPKAFIPVTRRPDQDHRDQVPKHGFRATERRAPLLSPPPPGMAIEPLHAVYAASLAETVHACLEAQQRQLVQAIGALPPGQVVWWPWQPAPPGVFDGAPADDVFFNVNTPEDLRAAATRLGPS</sequence>
<comment type="caution">
    <text evidence="9">The sequence shown here is derived from an EMBL/GenBank/DDBJ whole genome shotgun (WGS) entry which is preliminary data.</text>
</comment>
<keyword evidence="4" id="KW-0547">Nucleotide-binding</keyword>
<dbReference type="PANTHER" id="PTHR19136">
    <property type="entry name" value="MOLYBDENUM COFACTOR GUANYLYLTRANSFERASE"/>
    <property type="match status" value="1"/>
</dbReference>
<dbReference type="HAMAP" id="MF_00316">
    <property type="entry name" value="MobA"/>
    <property type="match status" value="1"/>
</dbReference>
<evidence type="ECO:0000259" key="8">
    <source>
        <dbReference type="Pfam" id="PF12804"/>
    </source>
</evidence>
<dbReference type="Gene3D" id="3.90.550.10">
    <property type="entry name" value="Spore Coat Polysaccharide Biosynthesis Protein SpsA, Chain A"/>
    <property type="match status" value="1"/>
</dbReference>
<accession>A0ABQ8UUT1</accession>
<organism evidence="9 10">
    <name type="scientific">Paratrimastix pyriformis</name>
    <dbReference type="NCBI Taxonomy" id="342808"/>
    <lineage>
        <taxon>Eukaryota</taxon>
        <taxon>Metamonada</taxon>
        <taxon>Preaxostyla</taxon>
        <taxon>Paratrimastigidae</taxon>
        <taxon>Paratrimastix</taxon>
    </lineage>
</organism>
<dbReference type="EMBL" id="JAPMOS010000004">
    <property type="protein sequence ID" value="KAJ4462123.1"/>
    <property type="molecule type" value="Genomic_DNA"/>
</dbReference>
<protein>
    <submittedName>
        <fullName evidence="9">MobA-like NTP transferase domain</fullName>
    </submittedName>
</protein>
<evidence type="ECO:0000256" key="3">
    <source>
        <dbReference type="ARBA" id="ARBA00022723"/>
    </source>
</evidence>
<dbReference type="CDD" id="cd02503">
    <property type="entry name" value="MobA"/>
    <property type="match status" value="1"/>
</dbReference>
<evidence type="ECO:0000256" key="5">
    <source>
        <dbReference type="ARBA" id="ARBA00022842"/>
    </source>
</evidence>
<evidence type="ECO:0000256" key="6">
    <source>
        <dbReference type="ARBA" id="ARBA00023134"/>
    </source>
</evidence>
<gene>
    <name evidence="9" type="ORF">PAPYR_1302</name>
</gene>
<dbReference type="Pfam" id="PF12804">
    <property type="entry name" value="NTP_transf_3"/>
    <property type="match status" value="1"/>
</dbReference>